<evidence type="ECO:0000259" key="2">
    <source>
        <dbReference type="PROSITE" id="PS51886"/>
    </source>
</evidence>
<dbReference type="PANTHER" id="PTHR11145:SF8">
    <property type="entry name" value="RE57120P"/>
    <property type="match status" value="1"/>
</dbReference>
<proteinExistence type="predicted"/>
<dbReference type="PROSITE" id="PS50097">
    <property type="entry name" value="BTB"/>
    <property type="match status" value="1"/>
</dbReference>
<dbReference type="SMART" id="SM00584">
    <property type="entry name" value="TLDc"/>
    <property type="match status" value="1"/>
</dbReference>
<reference evidence="3" key="1">
    <citation type="submission" date="2021-02" db="EMBL/GenBank/DDBJ databases">
        <authorList>
            <person name="Nowell W R."/>
        </authorList>
    </citation>
    <scope>NUCLEOTIDE SEQUENCE</scope>
</reference>
<dbReference type="PANTHER" id="PTHR11145">
    <property type="entry name" value="BTB/POZ DOMAIN-CONTAINING ADAPTER FOR CUL3-MEDIATED RHOA DEGRADATION PROTEIN FAMILY MEMBER"/>
    <property type="match status" value="1"/>
</dbReference>
<dbReference type="CDD" id="cd18316">
    <property type="entry name" value="BTB_POZ_KCTD-like"/>
    <property type="match status" value="1"/>
</dbReference>
<dbReference type="AlphaFoldDB" id="A0A813YLD3"/>
<dbReference type="Proteomes" id="UP000663860">
    <property type="component" value="Unassembled WGS sequence"/>
</dbReference>
<feature type="domain" description="TLDc" evidence="2">
    <location>
        <begin position="211"/>
        <end position="382"/>
    </location>
</feature>
<evidence type="ECO:0000313" key="5">
    <source>
        <dbReference type="Proteomes" id="UP000663860"/>
    </source>
</evidence>
<accession>A0A813YLD3</accession>
<dbReference type="Pfam" id="PF07534">
    <property type="entry name" value="TLD"/>
    <property type="match status" value="1"/>
</dbReference>
<dbReference type="EMBL" id="CAJOBB010000245">
    <property type="protein sequence ID" value="CAF3624828.1"/>
    <property type="molecule type" value="Genomic_DNA"/>
</dbReference>
<dbReference type="InterPro" id="IPR000210">
    <property type="entry name" value="BTB/POZ_dom"/>
</dbReference>
<dbReference type="InterPro" id="IPR003131">
    <property type="entry name" value="T1-type_BTB"/>
</dbReference>
<name>A0A813YLD3_9BILA</name>
<evidence type="ECO:0000259" key="1">
    <source>
        <dbReference type="PROSITE" id="PS50097"/>
    </source>
</evidence>
<dbReference type="EMBL" id="CAJNOE010000086">
    <property type="protein sequence ID" value="CAF0886090.1"/>
    <property type="molecule type" value="Genomic_DNA"/>
</dbReference>
<dbReference type="SUPFAM" id="SSF54695">
    <property type="entry name" value="POZ domain"/>
    <property type="match status" value="1"/>
</dbReference>
<organism evidence="3 5">
    <name type="scientific">Adineta steineri</name>
    <dbReference type="NCBI Taxonomy" id="433720"/>
    <lineage>
        <taxon>Eukaryota</taxon>
        <taxon>Metazoa</taxon>
        <taxon>Spiralia</taxon>
        <taxon>Gnathifera</taxon>
        <taxon>Rotifera</taxon>
        <taxon>Eurotatoria</taxon>
        <taxon>Bdelloidea</taxon>
        <taxon>Adinetida</taxon>
        <taxon>Adinetidae</taxon>
        <taxon>Adineta</taxon>
    </lineage>
</organism>
<dbReference type="SMART" id="SM00225">
    <property type="entry name" value="BTB"/>
    <property type="match status" value="1"/>
</dbReference>
<dbReference type="GO" id="GO:0051260">
    <property type="term" value="P:protein homooligomerization"/>
    <property type="evidence" value="ECO:0007669"/>
    <property type="project" value="InterPro"/>
</dbReference>
<evidence type="ECO:0000313" key="3">
    <source>
        <dbReference type="EMBL" id="CAF0886090.1"/>
    </source>
</evidence>
<sequence length="583" mass="66628">MGSNLDTPQDNTKQLRTRFEKVREDIISKLNECSDYIRTIENSRDQAIQVNGDLEHKLANGFNEEIEWKDFKLRLGTTSIKGKVILDVGDIKYTTSIITLTREKNTFFTALFSEQRELERDPNDNSIFIDRNGDLFKHILEYLRTDKIHNDIMTNESLRQRLIIEAKYFCLHNLIHLLAEPERKRQEEEEDRKRRQQEKGRLVIENFFPNGILLQPEHKVKLNKFFGTINQTWELIYKATRDRFGADAFHSHCDNKGPTITIIQSNNNYIFGGYTSHLWTSDGSNGDDRTSFLFTLTNPHNIPPTKYAINRDRVTSIIYDGSGSGPKFGSGCDICISNNSNINNDSYTNFPGLYNDTTGKGNNTFTGARNFTTSEIEISPNPNNLGQIKDSAPASSKDYGRFKKPLPIVNFSWVSPALCNFVTEKNWHFISISTPQYFIVCTIIKASFSVIAQDTTNGGSVTIGINLSNELYDDKNNISMENTMWINGHIYTIDHFVNIETPSEQFLTTQPWYITTVEDNPEIDLAFQPLGSHQQHDNLVIADIQFVQAFGFFNGTIQMLGDTRDVHGGASRQRQILNPDRHL</sequence>
<dbReference type="InterPro" id="IPR006571">
    <property type="entry name" value="TLDc_dom"/>
</dbReference>
<dbReference type="Proteomes" id="UP000663868">
    <property type="component" value="Unassembled WGS sequence"/>
</dbReference>
<protein>
    <submittedName>
        <fullName evidence="3">Uncharacterized protein</fullName>
    </submittedName>
</protein>
<dbReference type="Pfam" id="PF02214">
    <property type="entry name" value="BTB_2"/>
    <property type="match status" value="1"/>
</dbReference>
<dbReference type="InterPro" id="IPR021243">
    <property type="entry name" value="DUF2804"/>
</dbReference>
<gene>
    <name evidence="3" type="ORF">IZO911_LOCUS11458</name>
    <name evidence="4" type="ORF">KXQ929_LOCUS6350</name>
</gene>
<dbReference type="InterPro" id="IPR045068">
    <property type="entry name" value="BACURD1-3"/>
</dbReference>
<feature type="domain" description="BTB" evidence="1">
    <location>
        <begin position="82"/>
        <end position="152"/>
    </location>
</feature>
<dbReference type="PROSITE" id="PS51886">
    <property type="entry name" value="TLDC"/>
    <property type="match status" value="1"/>
</dbReference>
<comment type="caution">
    <text evidence="3">The sequence shown here is derived from an EMBL/GenBank/DDBJ whole genome shotgun (WGS) entry which is preliminary data.</text>
</comment>
<dbReference type="InterPro" id="IPR011333">
    <property type="entry name" value="SKP1/BTB/POZ_sf"/>
</dbReference>
<evidence type="ECO:0000313" key="4">
    <source>
        <dbReference type="EMBL" id="CAF3624828.1"/>
    </source>
</evidence>
<dbReference type="Gene3D" id="3.30.710.10">
    <property type="entry name" value="Potassium Channel Kv1.1, Chain A"/>
    <property type="match status" value="1"/>
</dbReference>
<dbReference type="Pfam" id="PF10974">
    <property type="entry name" value="DUF2804"/>
    <property type="match status" value="1"/>
</dbReference>